<dbReference type="HAMAP" id="MF_00014">
    <property type="entry name" value="Ribosome_mat_RimM"/>
    <property type="match status" value="1"/>
</dbReference>
<evidence type="ECO:0000256" key="3">
    <source>
        <dbReference type="ARBA" id="ARBA00022552"/>
    </source>
</evidence>
<dbReference type="Proteomes" id="UP000824755">
    <property type="component" value="Chromosome"/>
</dbReference>
<protein>
    <recommendedName>
        <fullName evidence="5">Ribosome maturation factor RimM</fullName>
    </recommendedName>
</protein>
<dbReference type="InterPro" id="IPR036976">
    <property type="entry name" value="RimM_N_sf"/>
</dbReference>
<dbReference type="RefSeq" id="WP_220379217.1">
    <property type="nucleotide sequence ID" value="NZ_CP080544.1"/>
</dbReference>
<reference evidence="8 9" key="1">
    <citation type="submission" date="2021-08" db="EMBL/GenBank/DDBJ databases">
        <title>Lysobacter sp. strain CJ11 Genome sequencing and assembly.</title>
        <authorList>
            <person name="Kim I."/>
        </authorList>
    </citation>
    <scope>NUCLEOTIDE SEQUENCE [LARGE SCALE GENOMIC DNA]</scope>
    <source>
        <strain evidence="8 9">CJ11</strain>
    </source>
</reference>
<keyword evidence="9" id="KW-1185">Reference proteome</keyword>
<gene>
    <name evidence="5 8" type="primary">rimM</name>
    <name evidence="8" type="ORF">H8L67_07440</name>
</gene>
<dbReference type="PANTHER" id="PTHR33692">
    <property type="entry name" value="RIBOSOME MATURATION FACTOR RIMM"/>
    <property type="match status" value="1"/>
</dbReference>
<comment type="function">
    <text evidence="5">An accessory protein needed during the final step in the assembly of 30S ribosomal subunit, possibly for assembly of the head region. Essential for efficient processing of 16S rRNA. May be needed both before and after RbfA during the maturation of 16S rRNA. It has affinity for free ribosomal 30S subunits but not for 70S ribosomes.</text>
</comment>
<keyword evidence="1 5" id="KW-0963">Cytoplasm</keyword>
<evidence type="ECO:0000256" key="5">
    <source>
        <dbReference type="HAMAP-Rule" id="MF_00014"/>
    </source>
</evidence>
<sequence>MAVDSQNPERRILLGKIHGAFGVRGELRVESFTDPETALLKYSPLTLVDAMGRERVLGTLRGKPAGKGLTVSMEGVDSKEAADALRGAMIYTPRSSLPPPAPGEYYWVDLEGLDVYNLDGVHFGRVAYLTSTGANDVMVVEGDRERWLPFKTPDYVTSVDFDARRITVDWDPDF</sequence>
<accession>A0ABX8WNK4</accession>
<evidence type="ECO:0000256" key="1">
    <source>
        <dbReference type="ARBA" id="ARBA00022490"/>
    </source>
</evidence>
<name>A0ABX8WNK4_9GAMM</name>
<dbReference type="InterPro" id="IPR002676">
    <property type="entry name" value="RimM_N"/>
</dbReference>
<dbReference type="NCBIfam" id="TIGR02273">
    <property type="entry name" value="16S_RimM"/>
    <property type="match status" value="1"/>
</dbReference>
<evidence type="ECO:0000259" key="6">
    <source>
        <dbReference type="Pfam" id="PF01782"/>
    </source>
</evidence>
<dbReference type="Pfam" id="PF24986">
    <property type="entry name" value="PRC_RimM"/>
    <property type="match status" value="1"/>
</dbReference>
<keyword evidence="2 5" id="KW-0690">Ribosome biogenesis</keyword>
<evidence type="ECO:0000313" key="9">
    <source>
        <dbReference type="Proteomes" id="UP000824755"/>
    </source>
</evidence>
<dbReference type="EMBL" id="CP080544">
    <property type="protein sequence ID" value="QYR52431.1"/>
    <property type="molecule type" value="Genomic_DNA"/>
</dbReference>
<comment type="subcellular location">
    <subcellularLocation>
        <location evidence="5">Cytoplasm</location>
    </subcellularLocation>
</comment>
<dbReference type="Gene3D" id="2.30.30.240">
    <property type="entry name" value="PRC-barrel domain"/>
    <property type="match status" value="1"/>
</dbReference>
<feature type="domain" description="Ribosome maturation factor RimM PRC barrel" evidence="7">
    <location>
        <begin position="107"/>
        <end position="172"/>
    </location>
</feature>
<dbReference type="InterPro" id="IPR009000">
    <property type="entry name" value="Transl_B-barrel_sf"/>
</dbReference>
<comment type="subunit">
    <text evidence="5">Binds ribosomal protein uS19.</text>
</comment>
<proteinExistence type="inferred from homology"/>
<dbReference type="SUPFAM" id="SSF50346">
    <property type="entry name" value="PRC-barrel domain"/>
    <property type="match status" value="1"/>
</dbReference>
<comment type="similarity">
    <text evidence="5">Belongs to the RimM family.</text>
</comment>
<dbReference type="InterPro" id="IPR011033">
    <property type="entry name" value="PRC_barrel-like_sf"/>
</dbReference>
<evidence type="ECO:0000256" key="2">
    <source>
        <dbReference type="ARBA" id="ARBA00022517"/>
    </source>
</evidence>
<evidence type="ECO:0000313" key="8">
    <source>
        <dbReference type="EMBL" id="QYR52431.1"/>
    </source>
</evidence>
<evidence type="ECO:0000259" key="7">
    <source>
        <dbReference type="Pfam" id="PF24986"/>
    </source>
</evidence>
<comment type="domain">
    <text evidence="5">The PRC barrel domain binds ribosomal protein uS19.</text>
</comment>
<dbReference type="InterPro" id="IPR011961">
    <property type="entry name" value="RimM"/>
</dbReference>
<dbReference type="PANTHER" id="PTHR33692:SF1">
    <property type="entry name" value="RIBOSOME MATURATION FACTOR RIMM"/>
    <property type="match status" value="1"/>
</dbReference>
<organism evidence="8 9">
    <name type="scientific">Lysobacter soyae</name>
    <dbReference type="NCBI Taxonomy" id="2764185"/>
    <lineage>
        <taxon>Bacteria</taxon>
        <taxon>Pseudomonadati</taxon>
        <taxon>Pseudomonadota</taxon>
        <taxon>Gammaproteobacteria</taxon>
        <taxon>Lysobacterales</taxon>
        <taxon>Lysobacteraceae</taxon>
        <taxon>Lysobacter</taxon>
    </lineage>
</organism>
<dbReference type="Gene3D" id="2.40.30.60">
    <property type="entry name" value="RimM"/>
    <property type="match status" value="1"/>
</dbReference>
<keyword evidence="4 5" id="KW-0143">Chaperone</keyword>
<dbReference type="Pfam" id="PF01782">
    <property type="entry name" value="RimM"/>
    <property type="match status" value="1"/>
</dbReference>
<dbReference type="SUPFAM" id="SSF50447">
    <property type="entry name" value="Translation proteins"/>
    <property type="match status" value="1"/>
</dbReference>
<dbReference type="InterPro" id="IPR056792">
    <property type="entry name" value="PRC_RimM"/>
</dbReference>
<feature type="domain" description="RimM N-terminal" evidence="6">
    <location>
        <begin position="14"/>
        <end position="95"/>
    </location>
</feature>
<evidence type="ECO:0000256" key="4">
    <source>
        <dbReference type="ARBA" id="ARBA00023186"/>
    </source>
</evidence>
<keyword evidence="3 5" id="KW-0698">rRNA processing</keyword>